<sequence length="68" mass="7638">MNKASFLKTLFLTCILLMSTNSFSNATEGHTTEPAHSEEFSSNDYISHHLVFNSKTVSGEENGFWTLH</sequence>
<dbReference type="AlphaFoldDB" id="A0A382TV26"/>
<accession>A0A382TV26</accession>
<name>A0A382TV26_9ZZZZ</name>
<gene>
    <name evidence="1" type="ORF">METZ01_LOCUS378717</name>
</gene>
<reference evidence="1" key="1">
    <citation type="submission" date="2018-05" db="EMBL/GenBank/DDBJ databases">
        <authorList>
            <person name="Lanie J.A."/>
            <person name="Ng W.-L."/>
            <person name="Kazmierczak K.M."/>
            <person name="Andrzejewski T.M."/>
            <person name="Davidsen T.M."/>
            <person name="Wayne K.J."/>
            <person name="Tettelin H."/>
            <person name="Glass J.I."/>
            <person name="Rusch D."/>
            <person name="Podicherti R."/>
            <person name="Tsui H.-C.T."/>
            <person name="Winkler M.E."/>
        </authorList>
    </citation>
    <scope>NUCLEOTIDE SEQUENCE</scope>
</reference>
<evidence type="ECO:0000313" key="1">
    <source>
        <dbReference type="EMBL" id="SVD25863.1"/>
    </source>
</evidence>
<proteinExistence type="predicted"/>
<feature type="non-terminal residue" evidence="1">
    <location>
        <position position="68"/>
    </location>
</feature>
<protein>
    <submittedName>
        <fullName evidence="1">Uncharacterized protein</fullName>
    </submittedName>
</protein>
<dbReference type="EMBL" id="UINC01139360">
    <property type="protein sequence ID" value="SVD25863.1"/>
    <property type="molecule type" value="Genomic_DNA"/>
</dbReference>
<organism evidence="1">
    <name type="scientific">marine metagenome</name>
    <dbReference type="NCBI Taxonomy" id="408172"/>
    <lineage>
        <taxon>unclassified sequences</taxon>
        <taxon>metagenomes</taxon>
        <taxon>ecological metagenomes</taxon>
    </lineage>
</organism>